<dbReference type="AlphaFoldDB" id="A0A3A3H4V8"/>
<dbReference type="InterPro" id="IPR019615">
    <property type="entry name" value="DUF2487"/>
</dbReference>
<reference evidence="1 2" key="1">
    <citation type="submission" date="2018-09" db="EMBL/GenBank/DDBJ databases">
        <title>Paenibacillus SK2017-BO5.</title>
        <authorList>
            <person name="Piskunova J.V."/>
            <person name="Dubiley S.A."/>
            <person name="Severinov K.V."/>
        </authorList>
    </citation>
    <scope>NUCLEOTIDE SEQUENCE [LARGE SCALE GENOMIC DNA]</scope>
    <source>
        <strain evidence="1 2">BO5</strain>
    </source>
</reference>
<evidence type="ECO:0000313" key="1">
    <source>
        <dbReference type="EMBL" id="RJG24510.1"/>
    </source>
</evidence>
<proteinExistence type="predicted"/>
<accession>A0A3A3H4V8</accession>
<dbReference type="OrthoDB" id="2678750at2"/>
<protein>
    <submittedName>
        <fullName evidence="1">DUF2487 family protein</fullName>
    </submittedName>
</protein>
<evidence type="ECO:0000313" key="2">
    <source>
        <dbReference type="Proteomes" id="UP000266177"/>
    </source>
</evidence>
<comment type="caution">
    <text evidence="1">The sequence shown here is derived from an EMBL/GenBank/DDBJ whole genome shotgun (WGS) entry which is preliminary data.</text>
</comment>
<sequence>MKFSELTAEQWKEWGPYLDTCILPVTGLSGLESPVEAVERLEQLRDWLDGVEIPFHGRTVTYPAYHFTGGSEPEPADIELLDKVCGRLKEQGFAYIVIVSQAVWLRQGEVPQADAVFSPAELGTEDANTVKELMKDKIQKMWYASQFEG</sequence>
<dbReference type="Pfam" id="PF10673">
    <property type="entry name" value="DUF2487"/>
    <property type="match status" value="1"/>
</dbReference>
<dbReference type="EMBL" id="QYZD01000006">
    <property type="protein sequence ID" value="RJG24510.1"/>
    <property type="molecule type" value="Genomic_DNA"/>
</dbReference>
<gene>
    <name evidence="1" type="ORF">DQX05_09305</name>
</gene>
<organism evidence="1 2">
    <name type="scientific">Paenibacillus thiaminolyticus</name>
    <name type="common">Bacillus thiaminolyticus</name>
    <dbReference type="NCBI Taxonomy" id="49283"/>
    <lineage>
        <taxon>Bacteria</taxon>
        <taxon>Bacillati</taxon>
        <taxon>Bacillota</taxon>
        <taxon>Bacilli</taxon>
        <taxon>Bacillales</taxon>
        <taxon>Paenibacillaceae</taxon>
        <taxon>Paenibacillus</taxon>
    </lineage>
</organism>
<dbReference type="RefSeq" id="WP_119792926.1">
    <property type="nucleotide sequence ID" value="NZ_QYZD01000006.1"/>
</dbReference>
<dbReference type="Proteomes" id="UP000266177">
    <property type="component" value="Unassembled WGS sequence"/>
</dbReference>
<name>A0A3A3H4V8_PANTH</name>